<dbReference type="Pfam" id="PF17004">
    <property type="entry name" value="SRP_TPR_like"/>
    <property type="match status" value="1"/>
</dbReference>
<dbReference type="Gene3D" id="1.25.40.10">
    <property type="entry name" value="Tetratricopeptide repeat domain"/>
    <property type="match status" value="3"/>
</dbReference>
<gene>
    <name evidence="12" type="ORF">Ocin01_08714</name>
</gene>
<dbReference type="PANTHER" id="PTHR14094">
    <property type="entry name" value="SIGNAL RECOGNITION PARTICLE 72"/>
    <property type="match status" value="1"/>
</dbReference>
<keyword evidence="5 9" id="KW-0963">Cytoplasm</keyword>
<feature type="compositionally biased region" description="Basic residues" evidence="10">
    <location>
        <begin position="555"/>
        <end position="565"/>
    </location>
</feature>
<keyword evidence="6" id="KW-0256">Endoplasmic reticulum</keyword>
<evidence type="ECO:0000256" key="1">
    <source>
        <dbReference type="ARBA" id="ARBA00004240"/>
    </source>
</evidence>
<feature type="region of interest" description="Disordered" evidence="10">
    <location>
        <begin position="625"/>
        <end position="656"/>
    </location>
</feature>
<evidence type="ECO:0000256" key="5">
    <source>
        <dbReference type="ARBA" id="ARBA00022490"/>
    </source>
</evidence>
<evidence type="ECO:0000256" key="10">
    <source>
        <dbReference type="SAM" id="MobiDB-lite"/>
    </source>
</evidence>
<evidence type="ECO:0000313" key="13">
    <source>
        <dbReference type="Proteomes" id="UP000094527"/>
    </source>
</evidence>
<dbReference type="InterPro" id="IPR019734">
    <property type="entry name" value="TPR_rpt"/>
</dbReference>
<comment type="function">
    <text evidence="9">Component of the signal recognition particle (SRP) complex, a ribonucleoprotein complex that mediates the cotranslational targeting of secretory and membrane proteins to the endoplasmic reticulum (ER).</text>
</comment>
<evidence type="ECO:0000256" key="8">
    <source>
        <dbReference type="ARBA" id="ARBA00023274"/>
    </source>
</evidence>
<comment type="subcellular location">
    <subcellularLocation>
        <location evidence="2 9">Cytoplasm</location>
    </subcellularLocation>
    <subcellularLocation>
        <location evidence="1">Endoplasmic reticulum</location>
    </subcellularLocation>
</comment>
<dbReference type="Pfam" id="PF08492">
    <property type="entry name" value="SRP72"/>
    <property type="match status" value="1"/>
</dbReference>
<dbReference type="EMBL" id="LJIJ01000392">
    <property type="protein sequence ID" value="ODM97966.1"/>
    <property type="molecule type" value="Genomic_DNA"/>
</dbReference>
<dbReference type="InterPro" id="IPR026270">
    <property type="entry name" value="SRP72"/>
</dbReference>
<comment type="caution">
    <text evidence="12">The sequence shown here is derived from an EMBL/GenBank/DDBJ whole genome shotgun (WGS) entry which is preliminary data.</text>
</comment>
<evidence type="ECO:0000256" key="4">
    <source>
        <dbReference type="ARBA" id="ARBA00018350"/>
    </source>
</evidence>
<dbReference type="InterPro" id="IPR031545">
    <property type="entry name" value="SRP72_TPR-like"/>
</dbReference>
<evidence type="ECO:0000256" key="9">
    <source>
        <dbReference type="PIRNR" id="PIRNR038922"/>
    </source>
</evidence>
<keyword evidence="8 9" id="KW-0687">Ribonucleoprotein</keyword>
<dbReference type="SUPFAM" id="SSF48452">
    <property type="entry name" value="TPR-like"/>
    <property type="match status" value="1"/>
</dbReference>
<dbReference type="GO" id="GO:0005783">
    <property type="term" value="C:endoplasmic reticulum"/>
    <property type="evidence" value="ECO:0007669"/>
    <property type="project" value="UniProtKB-SubCell"/>
</dbReference>
<dbReference type="Proteomes" id="UP000094527">
    <property type="component" value="Unassembled WGS sequence"/>
</dbReference>
<feature type="compositionally biased region" description="Low complexity" evidence="10">
    <location>
        <begin position="630"/>
        <end position="643"/>
    </location>
</feature>
<dbReference type="InterPro" id="IPR013699">
    <property type="entry name" value="Signal_recog_part_SRP72_RNA-bd"/>
</dbReference>
<dbReference type="AlphaFoldDB" id="A0A1D2MY36"/>
<dbReference type="OMA" id="ELACNER"/>
<proteinExistence type="inferred from homology"/>
<feature type="compositionally biased region" description="Basic and acidic residues" evidence="10">
    <location>
        <begin position="567"/>
        <end position="588"/>
    </location>
</feature>
<dbReference type="OrthoDB" id="5421607at2759"/>
<evidence type="ECO:0000256" key="2">
    <source>
        <dbReference type="ARBA" id="ARBA00004496"/>
    </source>
</evidence>
<feature type="compositionally biased region" description="Basic residues" evidence="10">
    <location>
        <begin position="644"/>
        <end position="656"/>
    </location>
</feature>
<protein>
    <recommendedName>
        <fullName evidence="4 9">Signal recognition particle subunit SRP72</fullName>
    </recommendedName>
</protein>
<evidence type="ECO:0000256" key="6">
    <source>
        <dbReference type="ARBA" id="ARBA00022824"/>
    </source>
</evidence>
<feature type="domain" description="Signal recognition particle SRP72 subunit RNA-binding" evidence="11">
    <location>
        <begin position="548"/>
        <end position="588"/>
    </location>
</feature>
<dbReference type="GO" id="GO:0005786">
    <property type="term" value="C:signal recognition particle, endoplasmic reticulum targeting"/>
    <property type="evidence" value="ECO:0007669"/>
    <property type="project" value="UniProtKB-UniRule"/>
</dbReference>
<dbReference type="GO" id="GO:0006614">
    <property type="term" value="P:SRP-dependent cotranslational protein targeting to membrane"/>
    <property type="evidence" value="ECO:0007669"/>
    <property type="project" value="UniProtKB-UniRule"/>
</dbReference>
<sequence>MKKPQQKDKASLFSDIDKYLLNGDYERAIKDCNRVLHLAPDNELAFRCKIICCIHLDRVSDAIMFMSKNPKMVGKLGFETAYCYYRLQDMKTAKEILDKCEDSVCKKELMTQILYRMEMYDEAYNSCKEVIRISKDEYDEERQTNLAAINASLIGSGFERRLENVDHHDTHELRYNMACALIGEKRYVEAIKLLKTAEVKAVETLKEEGLSEEEIGKDVAVMTIQSGYCRQKLGRQKEAIELYSKALKNKVRDPDLVAVASNNILCINRDHNVFDSQKRIKAIRADGAEAKLTRAQRRDMHINQCLFYLLTGQADLCKETCALTASKFPETEHEIFLINTALILKTDGIEAAKTFVAPTVGQTEDMQLRISLCFVQQLLRDRNRKDAISILESLAEKSYKPGIIGALVTLYQQEGRVNDAAATLKQAVDFHRKGGGNKKYLNVLWRHSASPMIQQGDLGEAVKSLEELQKSSPDDITTLAQLIVAYSRYDIKKAHKLISQLPPVTPPDDLDLATLESPNWLSSIKMMKKSTKSDSVPATPQISAIAVSVSEPMKKKKKPKCKSKLPKTFDPEYKPDPERWLPKHERTGNRWRKQRRGNLDVGKGTQGVDSATSVAYDMSARILLRKESELSSSTSKSSVGTPKKSNRKGQHGGSRR</sequence>
<dbReference type="PIRSF" id="PIRSF038922">
    <property type="entry name" value="SRP72"/>
    <property type="match status" value="1"/>
</dbReference>
<dbReference type="PANTHER" id="PTHR14094:SF9">
    <property type="entry name" value="SIGNAL RECOGNITION PARTICLE SUBUNIT SRP72"/>
    <property type="match status" value="1"/>
</dbReference>
<reference evidence="12 13" key="1">
    <citation type="journal article" date="2016" name="Genome Biol. Evol.">
        <title>Gene Family Evolution Reflects Adaptation to Soil Environmental Stressors in the Genome of the Collembolan Orchesella cincta.</title>
        <authorList>
            <person name="Faddeeva-Vakhrusheva A."/>
            <person name="Derks M.F."/>
            <person name="Anvar S.Y."/>
            <person name="Agamennone V."/>
            <person name="Suring W."/>
            <person name="Smit S."/>
            <person name="van Straalen N.M."/>
            <person name="Roelofs D."/>
        </authorList>
    </citation>
    <scope>NUCLEOTIDE SEQUENCE [LARGE SCALE GENOMIC DNA]</scope>
    <source>
        <tissue evidence="12">Mixed pool</tissue>
    </source>
</reference>
<accession>A0A1D2MY36</accession>
<dbReference type="GO" id="GO:0008312">
    <property type="term" value="F:7S RNA binding"/>
    <property type="evidence" value="ECO:0007669"/>
    <property type="project" value="InterPro"/>
</dbReference>
<evidence type="ECO:0000256" key="7">
    <source>
        <dbReference type="ARBA" id="ARBA00023135"/>
    </source>
</evidence>
<evidence type="ECO:0000256" key="3">
    <source>
        <dbReference type="ARBA" id="ARBA00007676"/>
    </source>
</evidence>
<keyword evidence="7 9" id="KW-0733">Signal recognition particle</keyword>
<organism evidence="12 13">
    <name type="scientific">Orchesella cincta</name>
    <name type="common">Springtail</name>
    <name type="synonym">Podura cincta</name>
    <dbReference type="NCBI Taxonomy" id="48709"/>
    <lineage>
        <taxon>Eukaryota</taxon>
        <taxon>Metazoa</taxon>
        <taxon>Ecdysozoa</taxon>
        <taxon>Arthropoda</taxon>
        <taxon>Hexapoda</taxon>
        <taxon>Collembola</taxon>
        <taxon>Entomobryomorpha</taxon>
        <taxon>Entomobryoidea</taxon>
        <taxon>Orchesellidae</taxon>
        <taxon>Orchesellinae</taxon>
        <taxon>Orchesella</taxon>
    </lineage>
</organism>
<keyword evidence="13" id="KW-1185">Reference proteome</keyword>
<dbReference type="SMART" id="SM00028">
    <property type="entry name" value="TPR"/>
    <property type="match status" value="4"/>
</dbReference>
<dbReference type="InterPro" id="IPR011990">
    <property type="entry name" value="TPR-like_helical_dom_sf"/>
</dbReference>
<dbReference type="GO" id="GO:0043022">
    <property type="term" value="F:ribosome binding"/>
    <property type="evidence" value="ECO:0007669"/>
    <property type="project" value="TreeGrafter"/>
</dbReference>
<evidence type="ECO:0000259" key="11">
    <source>
        <dbReference type="Pfam" id="PF08492"/>
    </source>
</evidence>
<dbReference type="STRING" id="48709.A0A1D2MY36"/>
<comment type="similarity">
    <text evidence="3 9">Belongs to the SRP72 family.</text>
</comment>
<feature type="region of interest" description="Disordered" evidence="10">
    <location>
        <begin position="555"/>
        <end position="613"/>
    </location>
</feature>
<name>A0A1D2MY36_ORCCI</name>
<evidence type="ECO:0000313" key="12">
    <source>
        <dbReference type="EMBL" id="ODM97966.1"/>
    </source>
</evidence>